<dbReference type="EMBL" id="LAZR01001061">
    <property type="protein sequence ID" value="KKN51496.1"/>
    <property type="molecule type" value="Genomic_DNA"/>
</dbReference>
<proteinExistence type="predicted"/>
<accession>A0A0F9TQW0</accession>
<name>A0A0F9TQW0_9ZZZZ</name>
<dbReference type="AlphaFoldDB" id="A0A0F9TQW0"/>
<evidence type="ECO:0000313" key="1">
    <source>
        <dbReference type="EMBL" id="KKN51496.1"/>
    </source>
</evidence>
<gene>
    <name evidence="1" type="ORF">LCGC14_0621880</name>
</gene>
<protein>
    <submittedName>
        <fullName evidence="1">Uncharacterized protein</fullName>
    </submittedName>
</protein>
<sequence>MDSMADQISDLPEEQQEQFYEYVQNRCRRIYREQIRNRIEKEIDNE</sequence>
<organism evidence="1">
    <name type="scientific">marine sediment metagenome</name>
    <dbReference type="NCBI Taxonomy" id="412755"/>
    <lineage>
        <taxon>unclassified sequences</taxon>
        <taxon>metagenomes</taxon>
        <taxon>ecological metagenomes</taxon>
    </lineage>
</organism>
<comment type="caution">
    <text evidence="1">The sequence shown here is derived from an EMBL/GenBank/DDBJ whole genome shotgun (WGS) entry which is preliminary data.</text>
</comment>
<reference evidence="1" key="1">
    <citation type="journal article" date="2015" name="Nature">
        <title>Complex archaea that bridge the gap between prokaryotes and eukaryotes.</title>
        <authorList>
            <person name="Spang A."/>
            <person name="Saw J.H."/>
            <person name="Jorgensen S.L."/>
            <person name="Zaremba-Niedzwiedzka K."/>
            <person name="Martijn J."/>
            <person name="Lind A.E."/>
            <person name="van Eijk R."/>
            <person name="Schleper C."/>
            <person name="Guy L."/>
            <person name="Ettema T.J."/>
        </authorList>
    </citation>
    <scope>NUCLEOTIDE SEQUENCE</scope>
</reference>